<dbReference type="InterPro" id="IPR008638">
    <property type="entry name" value="FhaB/CdiA-like_TPS"/>
</dbReference>
<dbReference type="PANTHER" id="PTHR12338:SF8">
    <property type="entry name" value="HEME_HEMOPEXIN-BINDING PROTEIN"/>
    <property type="match status" value="1"/>
</dbReference>
<evidence type="ECO:0000256" key="3">
    <source>
        <dbReference type="ARBA" id="ARBA00022729"/>
    </source>
</evidence>
<accession>A0ABS7DHP6</accession>
<dbReference type="EMBL" id="JAGFNY010000031">
    <property type="protein sequence ID" value="MBW7570820.1"/>
    <property type="molecule type" value="Genomic_DNA"/>
</dbReference>
<keyword evidence="3 4" id="KW-0732">Signal</keyword>
<evidence type="ECO:0000256" key="4">
    <source>
        <dbReference type="SAM" id="SignalP"/>
    </source>
</evidence>
<dbReference type="SUPFAM" id="SSF51126">
    <property type="entry name" value="Pectin lyase-like"/>
    <property type="match status" value="1"/>
</dbReference>
<comment type="subcellular location">
    <subcellularLocation>
        <location evidence="1">Secreted</location>
    </subcellularLocation>
</comment>
<feature type="domain" description="Filamentous haemagglutinin FhaB/tRNA nuclease CdiA-like TPS" evidence="5">
    <location>
        <begin position="22"/>
        <end position="132"/>
    </location>
</feature>
<dbReference type="InterPro" id="IPR050909">
    <property type="entry name" value="Bact_Autotransporter_VF"/>
</dbReference>
<feature type="signal peptide" evidence="4">
    <location>
        <begin position="1"/>
        <end position="21"/>
    </location>
</feature>
<feature type="chain" id="PRO_5045403918" evidence="4">
    <location>
        <begin position="22"/>
        <end position="642"/>
    </location>
</feature>
<dbReference type="InterPro" id="IPR011050">
    <property type="entry name" value="Pectin_lyase_fold/virulence"/>
</dbReference>
<name>A0ABS7DHP6_9GAMM</name>
<gene>
    <name evidence="6" type="ORF">J5V48_07930</name>
</gene>
<dbReference type="SMART" id="SM00912">
    <property type="entry name" value="Haemagg_act"/>
    <property type="match status" value="1"/>
</dbReference>
<dbReference type="InterPro" id="IPR012334">
    <property type="entry name" value="Pectin_lyas_fold"/>
</dbReference>
<dbReference type="Gene3D" id="2.160.20.10">
    <property type="entry name" value="Single-stranded right-handed beta-helix, Pectin lyase-like"/>
    <property type="match status" value="1"/>
</dbReference>
<protein>
    <submittedName>
        <fullName evidence="6">Filamentous hemagglutinin N-terminal domain-containing protein</fullName>
    </submittedName>
</protein>
<dbReference type="RefSeq" id="WP_219938045.1">
    <property type="nucleotide sequence ID" value="NZ_JAGFNY010000031.1"/>
</dbReference>
<dbReference type="Pfam" id="PF05860">
    <property type="entry name" value="TPS"/>
    <property type="match status" value="1"/>
</dbReference>
<dbReference type="NCBIfam" id="TIGR01901">
    <property type="entry name" value="adhes_NPXG"/>
    <property type="match status" value="1"/>
</dbReference>
<reference evidence="6 7" key="1">
    <citation type="submission" date="2021-03" db="EMBL/GenBank/DDBJ databases">
        <title>Succinivibrio sp. nov. isolated from feces of cow.</title>
        <authorList>
            <person name="Choi J.-Y."/>
        </authorList>
    </citation>
    <scope>NUCLEOTIDE SEQUENCE [LARGE SCALE GENOMIC DNA]</scope>
    <source>
        <strain evidence="6 7">AGMB01872</strain>
    </source>
</reference>
<sequence>MNKLSLFTITIFILLANRVHAAALLPSGGEFLHGNGVISSQRNQMAISSTSKNNVISWNDFSVGKDHLVQFDNKNYLNLIRSSNPSVINGTIQSLPGGKVYIVNPNGITLGKDSSFLSDGITLSTSKVGTEQINAFLEGNGFVPSKKGMGNITLLGKVTTKNLLLDGNRVLIKDIGNISYGTMISPPTNRLTNVDGEKFVIYSSSKRIDIGGSKDINLKEDYGFTKENGTVSQLGKTAISDKNDFLNIQNDLSGEYFITNDINLGEISNGIATNSSFTGKLDGAYNTISYTLKSDNPSNRYIGLFGKLDNATVENIKIENSKIELDNISDTTYVGGLAGSIKGSHLANIQVNNLNVDAYYDTSTDVYIGGITGSFDSSLTNTTIENISSSLDKNSQYYKAKIGIFAGINNDNLKFSGSIFANEVNLKFSEFGKNNSNISINNSFTNNSTDYIKMDGLMQNKNFYCPYFIDSDFVFIYDNSNPKEYNYAELVNNPYFRHEDYVDISYEYTDPIKYIGVYSHVYNSKENGTKYYFVHNNTASQRADHKIKITGIDYKENLKNHLNLINKKIKYYSQNYKSYEAEDSLDTIDINKEEMNTDSIYAYRLNLSEDFIFNPKFLASVGISKENTRLVAMNSKNGRNYI</sequence>
<dbReference type="Proteomes" id="UP000731465">
    <property type="component" value="Unassembled WGS sequence"/>
</dbReference>
<evidence type="ECO:0000256" key="2">
    <source>
        <dbReference type="ARBA" id="ARBA00022525"/>
    </source>
</evidence>
<dbReference type="PANTHER" id="PTHR12338">
    <property type="entry name" value="AUTOTRANSPORTER"/>
    <property type="match status" value="1"/>
</dbReference>
<keyword evidence="2" id="KW-0964">Secreted</keyword>
<evidence type="ECO:0000256" key="1">
    <source>
        <dbReference type="ARBA" id="ARBA00004613"/>
    </source>
</evidence>
<proteinExistence type="predicted"/>
<evidence type="ECO:0000313" key="6">
    <source>
        <dbReference type="EMBL" id="MBW7570820.1"/>
    </source>
</evidence>
<evidence type="ECO:0000313" key="7">
    <source>
        <dbReference type="Proteomes" id="UP000731465"/>
    </source>
</evidence>
<evidence type="ECO:0000259" key="5">
    <source>
        <dbReference type="SMART" id="SM00912"/>
    </source>
</evidence>
<comment type="caution">
    <text evidence="6">The sequence shown here is derived from an EMBL/GenBank/DDBJ whole genome shotgun (WGS) entry which is preliminary data.</text>
</comment>
<organism evidence="6 7">
    <name type="scientific">Succinivibrio faecicola</name>
    <dbReference type="NCBI Taxonomy" id="2820300"/>
    <lineage>
        <taxon>Bacteria</taxon>
        <taxon>Pseudomonadati</taxon>
        <taxon>Pseudomonadota</taxon>
        <taxon>Gammaproteobacteria</taxon>
        <taxon>Aeromonadales</taxon>
        <taxon>Succinivibrionaceae</taxon>
        <taxon>Succinivibrio</taxon>
    </lineage>
</organism>
<keyword evidence="7" id="KW-1185">Reference proteome</keyword>